<feature type="domain" description="Thioredoxin" evidence="2">
    <location>
        <begin position="1"/>
        <end position="132"/>
    </location>
</feature>
<dbReference type="InterPro" id="IPR008979">
    <property type="entry name" value="Galactose-bd-like_sf"/>
</dbReference>
<keyword evidence="1" id="KW-1015">Disulfide bond</keyword>
<evidence type="ECO:0000259" key="3">
    <source>
        <dbReference type="PROSITE" id="PS51532"/>
    </source>
</evidence>
<dbReference type="Gene3D" id="3.40.30.10">
    <property type="entry name" value="Glutaredoxin"/>
    <property type="match status" value="1"/>
</dbReference>
<dbReference type="EMBL" id="JARGDH010000005">
    <property type="protein sequence ID" value="KAL0267969.1"/>
    <property type="molecule type" value="Genomic_DNA"/>
</dbReference>
<proteinExistence type="predicted"/>
<dbReference type="InterPro" id="IPR017937">
    <property type="entry name" value="Thioredoxin_CS"/>
</dbReference>
<dbReference type="InterPro" id="IPR036249">
    <property type="entry name" value="Thioredoxin-like_sf"/>
</dbReference>
<dbReference type="Gene3D" id="2.60.120.470">
    <property type="entry name" value="PITH domain"/>
    <property type="match status" value="1"/>
</dbReference>
<sequence>MGLVKEIHDDVQFQTEMSAAGSKLVVADFSATWCVPCHRIAPVFESLAMKYPSALFIKVDVDKCQETAASQNITAMPTFIFYRFRIPIDRLQGADPITLESKIKQHYIDEDEEGGNDMCEVAGHMDLSAFIARNECECLNESDSHPFPNTQNASSSYLESDCDEQLIISVNFTQSVKLHSIKIKAPEAQGPKTVKVFINQPRLLDFDLAESSVPVQELVLDKSDLDGGPINLRYVKFQNVHNVQLFIKDNQTGAETTIIETLGFIGSPISTTRMGDFKRIGGRKGEGHESYSPH</sequence>
<accession>A0AAW2HE33</accession>
<name>A0AAW2HE33_9NEOP</name>
<dbReference type="EMBL" id="JARGDH010000005">
    <property type="protein sequence ID" value="KAL0267970.1"/>
    <property type="molecule type" value="Genomic_DNA"/>
</dbReference>
<dbReference type="PROSITE" id="PS00194">
    <property type="entry name" value="THIOREDOXIN_1"/>
    <property type="match status" value="1"/>
</dbReference>
<dbReference type="PROSITE" id="PS51532">
    <property type="entry name" value="PITH"/>
    <property type="match status" value="1"/>
</dbReference>
<dbReference type="AlphaFoldDB" id="A0AAW2HE33"/>
<dbReference type="InterPro" id="IPR037047">
    <property type="entry name" value="PITH_dom_sf"/>
</dbReference>
<organism evidence="4">
    <name type="scientific">Menopon gallinae</name>
    <name type="common">poultry shaft louse</name>
    <dbReference type="NCBI Taxonomy" id="328185"/>
    <lineage>
        <taxon>Eukaryota</taxon>
        <taxon>Metazoa</taxon>
        <taxon>Ecdysozoa</taxon>
        <taxon>Arthropoda</taxon>
        <taxon>Hexapoda</taxon>
        <taxon>Insecta</taxon>
        <taxon>Pterygota</taxon>
        <taxon>Neoptera</taxon>
        <taxon>Paraneoptera</taxon>
        <taxon>Psocodea</taxon>
        <taxon>Troctomorpha</taxon>
        <taxon>Phthiraptera</taxon>
        <taxon>Amblycera</taxon>
        <taxon>Menoponidae</taxon>
        <taxon>Menopon</taxon>
    </lineage>
</organism>
<evidence type="ECO:0000313" key="4">
    <source>
        <dbReference type="EMBL" id="KAL0267969.1"/>
    </source>
</evidence>
<dbReference type="CDD" id="cd02947">
    <property type="entry name" value="TRX_family"/>
    <property type="match status" value="1"/>
</dbReference>
<comment type="caution">
    <text evidence="4">The sequence shown here is derived from an EMBL/GenBank/DDBJ whole genome shotgun (WGS) entry which is preliminary data.</text>
</comment>
<feature type="domain" description="PITH" evidence="3">
    <location>
        <begin position="116"/>
        <end position="284"/>
    </location>
</feature>
<dbReference type="Pfam" id="PF00085">
    <property type="entry name" value="Thioredoxin"/>
    <property type="match status" value="1"/>
</dbReference>
<gene>
    <name evidence="4" type="ORF">PYX00_010082</name>
</gene>
<dbReference type="SUPFAM" id="SSF49785">
    <property type="entry name" value="Galactose-binding domain-like"/>
    <property type="match status" value="1"/>
</dbReference>
<dbReference type="InterPro" id="IPR013766">
    <property type="entry name" value="Thioredoxin_domain"/>
</dbReference>
<dbReference type="PROSITE" id="PS51352">
    <property type="entry name" value="THIOREDOXIN_2"/>
    <property type="match status" value="1"/>
</dbReference>
<evidence type="ECO:0000256" key="1">
    <source>
        <dbReference type="ARBA" id="ARBA00023157"/>
    </source>
</evidence>
<dbReference type="GO" id="GO:0005737">
    <property type="term" value="C:cytoplasm"/>
    <property type="evidence" value="ECO:0007669"/>
    <property type="project" value="UniProtKB-ARBA"/>
</dbReference>
<protein>
    <recommendedName>
        <fullName evidence="5">Thioredoxin-like protein 1</fullName>
    </recommendedName>
</protein>
<evidence type="ECO:0000259" key="2">
    <source>
        <dbReference type="PROSITE" id="PS51352"/>
    </source>
</evidence>
<evidence type="ECO:0008006" key="5">
    <source>
        <dbReference type="Google" id="ProtNLM"/>
    </source>
</evidence>
<dbReference type="PANTHER" id="PTHR46115">
    <property type="entry name" value="THIOREDOXIN-LIKE PROTEIN 1"/>
    <property type="match status" value="1"/>
</dbReference>
<dbReference type="Pfam" id="PF06201">
    <property type="entry name" value="PITH"/>
    <property type="match status" value="1"/>
</dbReference>
<reference evidence="4" key="1">
    <citation type="journal article" date="2024" name="Gigascience">
        <title>Chromosome-level genome of the poultry shaft louse Menopon gallinae provides insight into the host-switching and adaptive evolution of parasitic lice.</title>
        <authorList>
            <person name="Xu Y."/>
            <person name="Ma L."/>
            <person name="Liu S."/>
            <person name="Liang Y."/>
            <person name="Liu Q."/>
            <person name="He Z."/>
            <person name="Tian L."/>
            <person name="Duan Y."/>
            <person name="Cai W."/>
            <person name="Li H."/>
            <person name="Song F."/>
        </authorList>
    </citation>
    <scope>NUCLEOTIDE SEQUENCE</scope>
    <source>
        <strain evidence="4">Cailab_2023a</strain>
    </source>
</reference>
<dbReference type="SUPFAM" id="SSF52833">
    <property type="entry name" value="Thioredoxin-like"/>
    <property type="match status" value="1"/>
</dbReference>
<dbReference type="InterPro" id="IPR010400">
    <property type="entry name" value="PITH_dom"/>
</dbReference>